<dbReference type="PANTHER" id="PTHR12917:SF1">
    <property type="entry name" value="AT13091P"/>
    <property type="match status" value="1"/>
</dbReference>
<comment type="similarity">
    <text evidence="1">Belongs to the DDI1 family.</text>
</comment>
<dbReference type="InterPro" id="IPR034122">
    <property type="entry name" value="Retropepsin-like_bacterial"/>
</dbReference>
<accession>A0ABT6PZ97</accession>
<dbReference type="Proteomes" id="UP001431634">
    <property type="component" value="Unassembled WGS sequence"/>
</dbReference>
<evidence type="ECO:0000313" key="6">
    <source>
        <dbReference type="EMBL" id="MDI2090184.1"/>
    </source>
</evidence>
<keyword evidence="2" id="KW-0645">Protease</keyword>
<dbReference type="CDD" id="cd05483">
    <property type="entry name" value="retropepsin_like_bacteria"/>
    <property type="match status" value="1"/>
</dbReference>
<evidence type="ECO:0000256" key="5">
    <source>
        <dbReference type="SAM" id="SignalP"/>
    </source>
</evidence>
<evidence type="ECO:0000256" key="4">
    <source>
        <dbReference type="ARBA" id="ARBA00022801"/>
    </source>
</evidence>
<dbReference type="InterPro" id="IPR021109">
    <property type="entry name" value="Peptidase_aspartic_dom_sf"/>
</dbReference>
<evidence type="ECO:0000256" key="1">
    <source>
        <dbReference type="ARBA" id="ARBA00009136"/>
    </source>
</evidence>
<name>A0ABT6PZ97_9PROT</name>
<evidence type="ECO:0000313" key="7">
    <source>
        <dbReference type="Proteomes" id="UP001431634"/>
    </source>
</evidence>
<dbReference type="Gene3D" id="2.40.70.10">
    <property type="entry name" value="Acid Proteases"/>
    <property type="match status" value="2"/>
</dbReference>
<evidence type="ECO:0000256" key="3">
    <source>
        <dbReference type="ARBA" id="ARBA00022750"/>
    </source>
</evidence>
<keyword evidence="3" id="KW-0064">Aspartyl protease</keyword>
<comment type="caution">
    <text evidence="6">The sequence shown here is derived from an EMBL/GenBank/DDBJ whole genome shotgun (WGS) entry which is preliminary data.</text>
</comment>
<dbReference type="SUPFAM" id="SSF50630">
    <property type="entry name" value="Acid proteases"/>
    <property type="match status" value="2"/>
</dbReference>
<proteinExistence type="inferred from homology"/>
<organism evidence="6 7">
    <name type="scientific">Commensalibacter oyaizuii</name>
    <dbReference type="NCBI Taxonomy" id="3043873"/>
    <lineage>
        <taxon>Bacteria</taxon>
        <taxon>Pseudomonadati</taxon>
        <taxon>Pseudomonadota</taxon>
        <taxon>Alphaproteobacteria</taxon>
        <taxon>Acetobacterales</taxon>
        <taxon>Acetobacteraceae</taxon>
    </lineage>
</organism>
<evidence type="ECO:0000256" key="2">
    <source>
        <dbReference type="ARBA" id="ARBA00022670"/>
    </source>
</evidence>
<dbReference type="EMBL" id="JASBAO010000001">
    <property type="protein sequence ID" value="MDI2090184.1"/>
    <property type="molecule type" value="Genomic_DNA"/>
</dbReference>
<protein>
    <submittedName>
        <fullName evidence="6">Retroviral-like aspartic protease family protein</fullName>
    </submittedName>
</protein>
<dbReference type="PANTHER" id="PTHR12917">
    <property type="entry name" value="ASPARTYL PROTEASE DDI-RELATED"/>
    <property type="match status" value="1"/>
</dbReference>
<feature type="chain" id="PRO_5047098849" evidence="5">
    <location>
        <begin position="29"/>
        <end position="315"/>
    </location>
</feature>
<keyword evidence="5" id="KW-0732">Signal</keyword>
<keyword evidence="4" id="KW-0378">Hydrolase</keyword>
<reference evidence="6" key="1">
    <citation type="submission" date="2023-05" db="EMBL/GenBank/DDBJ databases">
        <title>Whole genome sequence of Commensalibacter sp.</title>
        <authorList>
            <person name="Charoenyingcharoen P."/>
            <person name="Yukphan P."/>
        </authorList>
    </citation>
    <scope>NUCLEOTIDE SEQUENCE</scope>
    <source>
        <strain evidence="6">TBRC 16381</strain>
    </source>
</reference>
<dbReference type="Pfam" id="PF13650">
    <property type="entry name" value="Asp_protease_2"/>
    <property type="match status" value="1"/>
</dbReference>
<gene>
    <name evidence="6" type="ORF">QJV27_02105</name>
</gene>
<keyword evidence="7" id="KW-1185">Reference proteome</keyword>
<feature type="signal peptide" evidence="5">
    <location>
        <begin position="1"/>
        <end position="28"/>
    </location>
</feature>
<sequence>MSKSFNYALYVIIFCSAVLLNAVTKAYAQNNSCSYQKVGQVSLQDVNGFLLATVQINGRPFNMVVDTGSEGSLISPQGARSLNLPLDPNRQTVVQGPRGGQDLVQNVWINHIKLGKLTIGPLSVPLGNLPAYPRLDIPVIGLIGGDILSHFDLEFDVPEKLLTFWDVQARSMLCKLPPFWGNAMQQVGLQMVGHRPFIQVHVDRYPLVALLDSGARSRIIAFHKVLQMGISYQTLTKDPGGIASGVDMRSTRYYWHHFKTFQLGNEIEHNPILTVSPLQDSMDMLIGSDWFATRKVWISYARHMLFFTTNTSTKK</sequence>
<dbReference type="RefSeq" id="WP_281447335.1">
    <property type="nucleotide sequence ID" value="NZ_JASBAO010000001.1"/>
</dbReference>